<evidence type="ECO:0000256" key="5">
    <source>
        <dbReference type="ARBA" id="ARBA00023136"/>
    </source>
</evidence>
<dbReference type="Gene3D" id="3.40.190.10">
    <property type="entry name" value="Periplasmic binding protein-like II"/>
    <property type="match status" value="2"/>
</dbReference>
<keyword evidence="3" id="KW-1003">Cell membrane</keyword>
<dbReference type="AlphaFoldDB" id="K0NKL0"/>
<dbReference type="RefSeq" id="WP_014958526.1">
    <property type="nucleotide sequence ID" value="NC_018645.1"/>
</dbReference>
<proteinExistence type="predicted"/>
<sequence length="308" mass="34796">MNNKPNIKIGYLNITDHLILGVTERKILKRDEIFKYSNIETRSFVDWGTLSIAFSRGDINAAFMLAPLAMDHFRKGEDIRLILLGHKNGSVLITNKSANINNINDFKGKDVLIPFHLSIHNMLLHKLLKDNNMEMGIGKDVEVQTVAPSKIPTYMEIDKQGKIGGFLVAEPFGSNVIKAGLGDEFELSKNIWPDHPCCVLVIKTDIIRYFPDAVQELTNSLVKSGKFIKNNIKEAARIGVFFLNQDIDVIERVLTSPADRITTDNLMPQLEDFEKIQDYITKEMGSIHEKINLEEFVYTKFAEEAGAT</sequence>
<dbReference type="PANTHER" id="PTHR30024:SF43">
    <property type="entry name" value="BLL4572 PROTEIN"/>
    <property type="match status" value="1"/>
</dbReference>
<dbReference type="KEGG" id="dto:TOL2_C31770"/>
<evidence type="ECO:0000256" key="2">
    <source>
        <dbReference type="ARBA" id="ARBA00022448"/>
    </source>
</evidence>
<dbReference type="OrthoDB" id="5516036at2"/>
<evidence type="ECO:0000256" key="1">
    <source>
        <dbReference type="ARBA" id="ARBA00004308"/>
    </source>
</evidence>
<keyword evidence="2" id="KW-0813">Transport</keyword>
<dbReference type="EMBL" id="FO203503">
    <property type="protein sequence ID" value="CCK81335.1"/>
    <property type="molecule type" value="Genomic_DNA"/>
</dbReference>
<protein>
    <submittedName>
        <fullName evidence="6">Predicted ABC transporter, periplasmic binding protein</fullName>
    </submittedName>
</protein>
<name>K0NKL0_DESTT</name>
<keyword evidence="7" id="KW-1185">Reference proteome</keyword>
<evidence type="ECO:0000256" key="4">
    <source>
        <dbReference type="ARBA" id="ARBA00022519"/>
    </source>
</evidence>
<dbReference type="Proteomes" id="UP000007347">
    <property type="component" value="Chromosome"/>
</dbReference>
<comment type="subcellular location">
    <subcellularLocation>
        <location evidence="1">Endomembrane system</location>
    </subcellularLocation>
</comment>
<evidence type="ECO:0000256" key="3">
    <source>
        <dbReference type="ARBA" id="ARBA00022475"/>
    </source>
</evidence>
<evidence type="ECO:0000313" key="6">
    <source>
        <dbReference type="EMBL" id="CCK81335.1"/>
    </source>
</evidence>
<reference evidence="6 7" key="1">
    <citation type="journal article" date="2013" name="Environ. Microbiol.">
        <title>Complete genome, catabolic sub-proteomes and key-metabolites of Desulfobacula toluolica Tol2, a marine, aromatic compound-degrading, sulfate-reducing bacterium.</title>
        <authorList>
            <person name="Wohlbrand L."/>
            <person name="Jacob J.H."/>
            <person name="Kube M."/>
            <person name="Mussmann M."/>
            <person name="Jarling R."/>
            <person name="Beck A."/>
            <person name="Amann R."/>
            <person name="Wilkes H."/>
            <person name="Reinhardt R."/>
            <person name="Rabus R."/>
        </authorList>
    </citation>
    <scope>NUCLEOTIDE SEQUENCE [LARGE SCALE GENOMIC DNA]</scope>
    <source>
        <strain evidence="7">DSM 7467 / Tol2</strain>
    </source>
</reference>
<dbReference type="InterPro" id="IPR044527">
    <property type="entry name" value="NrtA/CpmA_ABC-bd_dom"/>
</dbReference>
<dbReference type="Pfam" id="PF13379">
    <property type="entry name" value="NMT1_2"/>
    <property type="match status" value="1"/>
</dbReference>
<dbReference type="HOGENOM" id="CLU_028871_10_2_7"/>
<keyword evidence="4" id="KW-0997">Cell inner membrane</keyword>
<dbReference type="STRING" id="651182.TOL2_C31770"/>
<dbReference type="PANTHER" id="PTHR30024">
    <property type="entry name" value="ALIPHATIC SULFONATES-BINDING PROTEIN-RELATED"/>
    <property type="match status" value="1"/>
</dbReference>
<dbReference type="CDD" id="cd13553">
    <property type="entry name" value="PBP2_NrtA_CpmA_like"/>
    <property type="match status" value="1"/>
</dbReference>
<dbReference type="SUPFAM" id="SSF53850">
    <property type="entry name" value="Periplasmic binding protein-like II"/>
    <property type="match status" value="1"/>
</dbReference>
<organism evidence="6 7">
    <name type="scientific">Desulfobacula toluolica (strain DSM 7467 / Tol2)</name>
    <dbReference type="NCBI Taxonomy" id="651182"/>
    <lineage>
        <taxon>Bacteria</taxon>
        <taxon>Pseudomonadati</taxon>
        <taxon>Thermodesulfobacteriota</taxon>
        <taxon>Desulfobacteria</taxon>
        <taxon>Desulfobacterales</taxon>
        <taxon>Desulfobacteraceae</taxon>
        <taxon>Desulfobacula</taxon>
    </lineage>
</organism>
<dbReference type="GO" id="GO:0012505">
    <property type="term" value="C:endomembrane system"/>
    <property type="evidence" value="ECO:0007669"/>
    <property type="project" value="UniProtKB-SubCell"/>
</dbReference>
<keyword evidence="5" id="KW-0472">Membrane</keyword>
<accession>K0NKL0</accession>
<gene>
    <name evidence="6" type="ordered locus">TOL2_C31770</name>
</gene>
<evidence type="ECO:0000313" key="7">
    <source>
        <dbReference type="Proteomes" id="UP000007347"/>
    </source>
</evidence>